<dbReference type="Pfam" id="PF06839">
    <property type="entry name" value="Zn_ribbon_GRF"/>
    <property type="match status" value="1"/>
</dbReference>
<feature type="compositionally biased region" description="Basic and acidic residues" evidence="5">
    <location>
        <begin position="152"/>
        <end position="289"/>
    </location>
</feature>
<comment type="caution">
    <text evidence="7">The sequence shown here is derived from an EMBL/GenBank/DDBJ whole genome shotgun (WGS) entry which is preliminary data.</text>
</comment>
<feature type="compositionally biased region" description="Basic and acidic residues" evidence="5">
    <location>
        <begin position="444"/>
        <end position="469"/>
    </location>
</feature>
<accession>A0ABN9M359</accession>
<feature type="non-terminal residue" evidence="7">
    <location>
        <position position="720"/>
    </location>
</feature>
<evidence type="ECO:0000256" key="5">
    <source>
        <dbReference type="SAM" id="MobiDB-lite"/>
    </source>
</evidence>
<proteinExistence type="predicted"/>
<protein>
    <recommendedName>
        <fullName evidence="6">GRF-type domain-containing protein</fullName>
    </recommendedName>
</protein>
<dbReference type="InterPro" id="IPR010666">
    <property type="entry name" value="Znf_GRF"/>
</dbReference>
<feature type="region of interest" description="Disordered" evidence="5">
    <location>
        <begin position="100"/>
        <end position="124"/>
    </location>
</feature>
<keyword evidence="8" id="KW-1185">Reference proteome</keyword>
<evidence type="ECO:0000256" key="2">
    <source>
        <dbReference type="ARBA" id="ARBA00022771"/>
    </source>
</evidence>
<keyword evidence="1" id="KW-0479">Metal-binding</keyword>
<evidence type="ECO:0000313" key="7">
    <source>
        <dbReference type="EMBL" id="CAJ0955426.1"/>
    </source>
</evidence>
<feature type="compositionally biased region" description="Basic and acidic residues" evidence="5">
    <location>
        <begin position="397"/>
        <end position="410"/>
    </location>
</feature>
<feature type="compositionally biased region" description="Basic and acidic residues" evidence="5">
    <location>
        <begin position="502"/>
        <end position="513"/>
    </location>
</feature>
<sequence>MEKVRCPEHGAVCLLKTGTREGPNKGRSFYVCPANGGLNCPYTRPTDLPASHCLLHDDSQLDLQALVKQDAGNYRLYYRCIKSDGKKFCGSVPWKQESSSKVPQRYDLPPEIKEKPPRNPFKVLNEGPRLATWKQISEEQKRSIEGSGEVTTDGKQKINGERTAADHRKTSGKRITNDHWKTISDRTSEDKWREKTADDHGKTSGERTADDHWKTSGERTADDHRKTSVERTADDHRKTSVERTVDDHRKTSVERTADDHRKTSVERTADDHQKTSVERTADDHWKTISDRTSGGNQKTSGERTADDHGKTSGERTADDHQKTSGERTTNDHWKTSVERTADDHRKKTSGERTANDHRKTSVERTTDDHGKTSVERTTDDHRKTSGERISGGNQKTSGERTADDHRKMSGEYKSSNQKKSSKEMRPLNIVEKISNDQARQSNKSSEESRRMSGDRDIMEEKTWSSEVRRTRPPSDGGHSDEQASFQGWRERQLPAGVTIKKKLPEETIEKEGETSGGPSMRPSAPVQDLVEEKDDDVVFVSSQPGRDKTLGKQRTITSFPGFTPASEDQSAASLHSMLSAQLQQKKATLASVNLKALPDGGVRLMKQVQELEEALGSLSLSTEAVTQSGNDQKTRPKLQPIPGPPPSRDVLAEGQRGVKPLSFHELPPSTLGLQGLTLSQNYSSLYSVTPQWQSLYGGRMTEEKLFAVRNATSDAIDHLH</sequence>
<keyword evidence="2 4" id="KW-0863">Zinc-finger</keyword>
<name>A0ABN9M359_9NEOB</name>
<keyword evidence="3" id="KW-0862">Zinc</keyword>
<organism evidence="7 8">
    <name type="scientific">Ranitomeya imitator</name>
    <name type="common">mimic poison frog</name>
    <dbReference type="NCBI Taxonomy" id="111125"/>
    <lineage>
        <taxon>Eukaryota</taxon>
        <taxon>Metazoa</taxon>
        <taxon>Chordata</taxon>
        <taxon>Craniata</taxon>
        <taxon>Vertebrata</taxon>
        <taxon>Euteleostomi</taxon>
        <taxon>Amphibia</taxon>
        <taxon>Batrachia</taxon>
        <taxon>Anura</taxon>
        <taxon>Neobatrachia</taxon>
        <taxon>Hyloidea</taxon>
        <taxon>Dendrobatidae</taxon>
        <taxon>Dendrobatinae</taxon>
        <taxon>Ranitomeya</taxon>
    </lineage>
</organism>
<evidence type="ECO:0000256" key="3">
    <source>
        <dbReference type="ARBA" id="ARBA00022833"/>
    </source>
</evidence>
<dbReference type="EMBL" id="CAUEEQ010040176">
    <property type="protein sequence ID" value="CAJ0955426.1"/>
    <property type="molecule type" value="Genomic_DNA"/>
</dbReference>
<reference evidence="7" key="1">
    <citation type="submission" date="2023-07" db="EMBL/GenBank/DDBJ databases">
        <authorList>
            <person name="Stuckert A."/>
        </authorList>
    </citation>
    <scope>NUCLEOTIDE SEQUENCE</scope>
</reference>
<evidence type="ECO:0000256" key="4">
    <source>
        <dbReference type="PROSITE-ProRule" id="PRU01343"/>
    </source>
</evidence>
<feature type="compositionally biased region" description="Polar residues" evidence="5">
    <location>
        <begin position="290"/>
        <end position="299"/>
    </location>
</feature>
<feature type="region of interest" description="Disordered" evidence="5">
    <location>
        <begin position="622"/>
        <end position="647"/>
    </location>
</feature>
<evidence type="ECO:0000256" key="1">
    <source>
        <dbReference type="ARBA" id="ARBA00022723"/>
    </source>
</evidence>
<feature type="compositionally biased region" description="Basic and acidic residues" evidence="5">
    <location>
        <begin position="300"/>
        <end position="386"/>
    </location>
</feature>
<gene>
    <name evidence="7" type="ORF">RIMI_LOCUS15137098</name>
</gene>
<feature type="region of interest" description="Disordered" evidence="5">
    <location>
        <begin position="138"/>
        <end position="532"/>
    </location>
</feature>
<dbReference type="PROSITE" id="PS51999">
    <property type="entry name" value="ZF_GRF"/>
    <property type="match status" value="1"/>
</dbReference>
<evidence type="ECO:0000313" key="8">
    <source>
        <dbReference type="Proteomes" id="UP001176940"/>
    </source>
</evidence>
<feature type="domain" description="GRF-type" evidence="6">
    <location>
        <begin position="6"/>
        <end position="49"/>
    </location>
</feature>
<evidence type="ECO:0000259" key="6">
    <source>
        <dbReference type="PROSITE" id="PS51999"/>
    </source>
</evidence>
<feature type="compositionally biased region" description="Basic and acidic residues" evidence="5">
    <location>
        <begin position="108"/>
        <end position="117"/>
    </location>
</feature>
<dbReference type="Proteomes" id="UP001176940">
    <property type="component" value="Unassembled WGS sequence"/>
</dbReference>